<accession>A0A1N7GY05</accession>
<dbReference type="AlphaFoldDB" id="A0A1N7GY05"/>
<gene>
    <name evidence="1" type="ORF">SAMN05421666_2202</name>
</gene>
<organism evidence="1 2">
    <name type="scientific">Roseovarius nanhaiticus</name>
    <dbReference type="NCBI Taxonomy" id="573024"/>
    <lineage>
        <taxon>Bacteria</taxon>
        <taxon>Pseudomonadati</taxon>
        <taxon>Pseudomonadota</taxon>
        <taxon>Alphaproteobacteria</taxon>
        <taxon>Rhodobacterales</taxon>
        <taxon>Roseobacteraceae</taxon>
        <taxon>Roseovarius</taxon>
    </lineage>
</organism>
<dbReference type="Proteomes" id="UP000186019">
    <property type="component" value="Unassembled WGS sequence"/>
</dbReference>
<evidence type="ECO:0000313" key="1">
    <source>
        <dbReference type="EMBL" id="SIS17338.1"/>
    </source>
</evidence>
<dbReference type="RefSeq" id="WP_076533911.1">
    <property type="nucleotide sequence ID" value="NZ_CANNEL010000006.1"/>
</dbReference>
<name>A0A1N7GY05_9RHOB</name>
<dbReference type="Pfam" id="PF20132">
    <property type="entry name" value="DUF6522"/>
    <property type="match status" value="1"/>
</dbReference>
<proteinExistence type="predicted"/>
<dbReference type="EMBL" id="FTNV01000002">
    <property type="protein sequence ID" value="SIS17338.1"/>
    <property type="molecule type" value="Genomic_DNA"/>
</dbReference>
<evidence type="ECO:0000313" key="2">
    <source>
        <dbReference type="Proteomes" id="UP000186019"/>
    </source>
</evidence>
<protein>
    <submittedName>
        <fullName evidence="1">Uncharacterized protein</fullName>
    </submittedName>
</protein>
<dbReference type="STRING" id="573024.SAMN05216208_3117"/>
<dbReference type="InterPro" id="IPR045389">
    <property type="entry name" value="DUF6522"/>
</dbReference>
<dbReference type="OrthoDB" id="8238457at2"/>
<keyword evidence="2" id="KW-1185">Reference proteome</keyword>
<sequence>MKVEMKDGQPVIDAADLAGLLGLSPEDVRAKMRSGDITSRFETGVDEDAGRIRLTFYHENKKVRLTCSEDGTVLKTARTEIGGR</sequence>
<reference evidence="1 2" key="1">
    <citation type="submission" date="2017-01" db="EMBL/GenBank/DDBJ databases">
        <authorList>
            <person name="Mah S.A."/>
            <person name="Swanson W.J."/>
            <person name="Moy G.W."/>
            <person name="Vacquier V.D."/>
        </authorList>
    </citation>
    <scope>NUCLEOTIDE SEQUENCE [LARGE SCALE GENOMIC DNA]</scope>
    <source>
        <strain evidence="1 2">DSM 29590</strain>
    </source>
</reference>